<dbReference type="AlphaFoldDB" id="A0A6H0V6E4"/>
<dbReference type="Pfam" id="PF13245">
    <property type="entry name" value="AAA_19"/>
    <property type="match status" value="1"/>
</dbReference>
<dbReference type="Gene3D" id="3.40.50.300">
    <property type="entry name" value="P-loop containing nucleotide triphosphate hydrolases"/>
    <property type="match status" value="2"/>
</dbReference>
<dbReference type="InterPro" id="IPR013520">
    <property type="entry name" value="Ribonucl_H"/>
</dbReference>
<dbReference type="SUPFAM" id="SSF53098">
    <property type="entry name" value="Ribonuclease H-like"/>
    <property type="match status" value="1"/>
</dbReference>
<protein>
    <submittedName>
        <fullName evidence="2">AAA family ATPase</fullName>
    </submittedName>
</protein>
<evidence type="ECO:0000313" key="2">
    <source>
        <dbReference type="EMBL" id="QIW62075.1"/>
    </source>
</evidence>
<dbReference type="Proteomes" id="UP000503310">
    <property type="component" value="Chromosome"/>
</dbReference>
<dbReference type="PANTHER" id="PTHR11070">
    <property type="entry name" value="UVRD / RECB / PCRA DNA HELICASE FAMILY MEMBER"/>
    <property type="match status" value="1"/>
</dbReference>
<gene>
    <name evidence="2" type="ORF">GOQ20_01205</name>
</gene>
<dbReference type="SMART" id="SM00479">
    <property type="entry name" value="EXOIII"/>
    <property type="match status" value="1"/>
</dbReference>
<dbReference type="GO" id="GO:0043138">
    <property type="term" value="F:3'-5' DNA helicase activity"/>
    <property type="evidence" value="ECO:0007669"/>
    <property type="project" value="TreeGrafter"/>
</dbReference>
<dbReference type="GO" id="GO:0000725">
    <property type="term" value="P:recombinational repair"/>
    <property type="evidence" value="ECO:0007669"/>
    <property type="project" value="TreeGrafter"/>
</dbReference>
<dbReference type="RefSeq" id="WP_167845088.1">
    <property type="nucleotide sequence ID" value="NZ_CP047225.1"/>
</dbReference>
<dbReference type="Pfam" id="PF00929">
    <property type="entry name" value="RNase_T"/>
    <property type="match status" value="1"/>
</dbReference>
<evidence type="ECO:0000259" key="1">
    <source>
        <dbReference type="SMART" id="SM00479"/>
    </source>
</evidence>
<dbReference type="PANTHER" id="PTHR11070:SF2">
    <property type="entry name" value="ATP-DEPENDENT DNA HELICASE SRS2"/>
    <property type="match status" value="1"/>
</dbReference>
<dbReference type="GO" id="GO:0005524">
    <property type="term" value="F:ATP binding"/>
    <property type="evidence" value="ECO:0007669"/>
    <property type="project" value="InterPro"/>
</dbReference>
<reference evidence="2 3" key="1">
    <citation type="submission" date="2019-12" db="EMBL/GenBank/DDBJ databases">
        <title>Sequencing and analysis of the whole genome of Mycoplasma gallinaceum strain Peacock20181011.</title>
        <authorList>
            <person name="Liu X."/>
            <person name="Qin Z."/>
            <person name="Xu H."/>
        </authorList>
    </citation>
    <scope>NUCLEOTIDE SEQUENCE [LARGE SCALE GENOMIC DNA]</scope>
    <source>
        <strain evidence="2 3">Peacock20181011</strain>
    </source>
</reference>
<proteinExistence type="predicted"/>
<dbReference type="InterPro" id="IPR012337">
    <property type="entry name" value="RNaseH-like_sf"/>
</dbReference>
<dbReference type="GO" id="GO:0003677">
    <property type="term" value="F:DNA binding"/>
    <property type="evidence" value="ECO:0007669"/>
    <property type="project" value="InterPro"/>
</dbReference>
<feature type="domain" description="Exonuclease" evidence="1">
    <location>
        <begin position="767"/>
        <end position="927"/>
    </location>
</feature>
<evidence type="ECO:0000313" key="3">
    <source>
        <dbReference type="Proteomes" id="UP000503310"/>
    </source>
</evidence>
<organism evidence="2 3">
    <name type="scientific">Mycoplasmopsis gallinacea</name>
    <dbReference type="NCBI Taxonomy" id="29556"/>
    <lineage>
        <taxon>Bacteria</taxon>
        <taxon>Bacillati</taxon>
        <taxon>Mycoplasmatota</taxon>
        <taxon>Mycoplasmoidales</taxon>
        <taxon>Metamycoplasmataceae</taxon>
        <taxon>Mycoplasmopsis</taxon>
    </lineage>
</organism>
<name>A0A6H0V6E4_9BACT</name>
<dbReference type="SUPFAM" id="SSF52540">
    <property type="entry name" value="P-loop containing nucleoside triphosphate hydrolases"/>
    <property type="match status" value="1"/>
</dbReference>
<dbReference type="Gene3D" id="3.30.420.10">
    <property type="entry name" value="Ribonuclease H-like superfamily/Ribonuclease H"/>
    <property type="match status" value="1"/>
</dbReference>
<dbReference type="InterPro" id="IPR036397">
    <property type="entry name" value="RNaseH_sf"/>
</dbReference>
<dbReference type="InterPro" id="IPR000212">
    <property type="entry name" value="DNA_helicase_UvrD/REP"/>
</dbReference>
<accession>A0A6H0V6E4</accession>
<dbReference type="EMBL" id="CP047225">
    <property type="protein sequence ID" value="QIW62075.1"/>
    <property type="molecule type" value="Genomic_DNA"/>
</dbReference>
<dbReference type="GO" id="GO:0004527">
    <property type="term" value="F:exonuclease activity"/>
    <property type="evidence" value="ECO:0007669"/>
    <property type="project" value="UniProtKB-ARBA"/>
</dbReference>
<dbReference type="InterPro" id="IPR027417">
    <property type="entry name" value="P-loop_NTPase"/>
</dbReference>
<sequence length="942" mass="110609">MNLSKEQVSIIEKLKQGLNLKINAVAGSGKTTTILRIADNFKDKKILFFTYNRRLMEETQERANLQGLYNLDIFTIHSFCNQKYGEKANTDDGLISVIKKDKQPLRNTDINYDFIVVDEAQDLNFVYFFFIKKVMAENQNKDYQIVILGDDKQCIYGFLGADPRYLTLADRVFQNNHPWDEAELSKSFRLNKNFTDFINVFFYKNKNIIEGVAKNENNEKIRYYFANYEKEVRQLSNIIINKILEYGAENVLILSPSVEKSSKIQNITNTISEIVRQEGLDEIHFHLTKNEDDLNKGDEFLKNKVLVSTYNQAKGIERDVVFVFGFDRSYYKYYAKNERQDTPQNILYVACTRAKKETWLVHDVQNKFFKWIDSNKVVNRQDLVEFQNTKELFEVIKLESYEEEIEEDTTNFGAVDLVKFLDYKLENFIKSKIVIQKYESLAKEINTDFFKNITSQITVSRNKVYTEDVSSINGALVTVNAMIKKNKEEFFDRLAKSIKTVISATNPRDKVNFSKEEIKQIYECCQKISLNKELNPQWLLYVTNALMTVQSKNVAIFRQIAYSDCTWMESRSLVYLDKLFNRIFNNNLENIEFEVEKRAKVFKNGLDRYIIGFIDAIDDQNKIVYEFKFVNDVQNDHFKQLAVYKYLLLKTDYEKYKDYKFVLYNIKNNFAYELLTSEEDIDLIVDLMLENKIKENRNDEINDAAFIEKANSTENIDLLLNDLNKNISLINMHLKNLQTESLVFLGNEEFERKTNESISLEETDKKQYVIFDFETWSRQTPVQIGILVTDGKQVLKHESHYINSDGGQINPNAKKAANVEYLKVYLADPFPKVWEKIKHYFNGYYICVAHNASYDVDVLKKVFERYEIIGDPFLYVDSLAYAKNHLKLTSYKQEVLAGYFGIQYNAHNANDDVACLFQILQQLDFFKNTQKHIIKQFNQKSK</sequence>